<evidence type="ECO:0000313" key="4">
    <source>
        <dbReference type="EMBL" id="ETV73786.1"/>
    </source>
</evidence>
<dbReference type="GeneID" id="20813473"/>
<organism evidence="4">
    <name type="scientific">Aphanomyces astaci</name>
    <name type="common">Crayfish plague agent</name>
    <dbReference type="NCBI Taxonomy" id="112090"/>
    <lineage>
        <taxon>Eukaryota</taxon>
        <taxon>Sar</taxon>
        <taxon>Stramenopiles</taxon>
        <taxon>Oomycota</taxon>
        <taxon>Saprolegniomycetes</taxon>
        <taxon>Saprolegniales</taxon>
        <taxon>Verrucalvaceae</taxon>
        <taxon>Aphanomyces</taxon>
    </lineage>
</organism>
<dbReference type="OrthoDB" id="109250at2759"/>
<name>W4G3C5_APHAT</name>
<dbReference type="RefSeq" id="XP_009836722.1">
    <property type="nucleotide sequence ID" value="XM_009838420.1"/>
</dbReference>
<feature type="compositionally biased region" description="Basic and acidic residues" evidence="3">
    <location>
        <begin position="13"/>
        <end position="22"/>
    </location>
</feature>
<feature type="region of interest" description="Disordered" evidence="3">
    <location>
        <begin position="1"/>
        <end position="24"/>
    </location>
</feature>
<dbReference type="InterPro" id="IPR011042">
    <property type="entry name" value="6-blade_b-propeller_TolB-like"/>
</dbReference>
<keyword evidence="1" id="KW-0677">Repeat</keyword>
<dbReference type="SUPFAM" id="SSF63829">
    <property type="entry name" value="Calcium-dependent phosphotriesterase"/>
    <property type="match status" value="1"/>
</dbReference>
<feature type="compositionally biased region" description="Basic residues" evidence="3">
    <location>
        <begin position="1"/>
        <end position="12"/>
    </location>
</feature>
<protein>
    <submittedName>
        <fullName evidence="4">Uncharacterized protein</fullName>
    </submittedName>
</protein>
<dbReference type="Gene3D" id="2.120.10.30">
    <property type="entry name" value="TolB, C-terminal domain"/>
    <property type="match status" value="3"/>
</dbReference>
<dbReference type="EMBL" id="KI913147">
    <property type="protein sequence ID" value="ETV73786.1"/>
    <property type="molecule type" value="Genomic_DNA"/>
</dbReference>
<dbReference type="Pfam" id="PF01436">
    <property type="entry name" value="NHL"/>
    <property type="match status" value="2"/>
</dbReference>
<dbReference type="AlphaFoldDB" id="W4G3C5"/>
<reference evidence="4" key="1">
    <citation type="submission" date="2013-12" db="EMBL/GenBank/DDBJ databases">
        <title>The Genome Sequence of Aphanomyces astaci APO3.</title>
        <authorList>
            <consortium name="The Broad Institute Genomics Platform"/>
            <person name="Russ C."/>
            <person name="Tyler B."/>
            <person name="van West P."/>
            <person name="Dieguez-Uribeondo J."/>
            <person name="Young S.K."/>
            <person name="Zeng Q."/>
            <person name="Gargeya S."/>
            <person name="Fitzgerald M."/>
            <person name="Abouelleil A."/>
            <person name="Alvarado L."/>
            <person name="Chapman S.B."/>
            <person name="Gainer-Dewar J."/>
            <person name="Goldberg J."/>
            <person name="Griggs A."/>
            <person name="Gujja S."/>
            <person name="Hansen M."/>
            <person name="Howarth C."/>
            <person name="Imamovic A."/>
            <person name="Ireland A."/>
            <person name="Larimer J."/>
            <person name="McCowan C."/>
            <person name="Murphy C."/>
            <person name="Pearson M."/>
            <person name="Poon T.W."/>
            <person name="Priest M."/>
            <person name="Roberts A."/>
            <person name="Saif S."/>
            <person name="Shea T."/>
            <person name="Sykes S."/>
            <person name="Wortman J."/>
            <person name="Nusbaum C."/>
            <person name="Birren B."/>
        </authorList>
    </citation>
    <scope>NUCLEOTIDE SEQUENCE [LARGE SCALE GENOMIC DNA]</scope>
    <source>
        <strain evidence="4">APO3</strain>
    </source>
</reference>
<dbReference type="STRING" id="112090.W4G3C5"/>
<keyword evidence="2" id="KW-0175">Coiled coil</keyword>
<dbReference type="VEuPathDB" id="FungiDB:H257_11477"/>
<feature type="coiled-coil region" evidence="2">
    <location>
        <begin position="487"/>
        <end position="514"/>
    </location>
</feature>
<proteinExistence type="predicted"/>
<sequence>MSYHRSGRTRRRLPQEEVHSGHGEGVVDDTVYLLAGSGQRGCGDGRAASASFNAPTDMCCLGDDFGTLVVSDSQNNTLRFLVPPSSSFNGDNDTEPRVQSLRHARFSSPRGLAVTSSWDRTYLLVCDSGHHSIQWGQLPSTCPLDEMAFDTFAGTGFRGHHDGPADTATFHHPCGICVDDTETVYVVDTGNHCIREIRRIKKHVTSSRSGKSTHHWVVSTIAGCSGSGGIRYKAVVKNERGRVSNHASGYADGPGDRARFRAPTGICMGQGSGELLVADTFNHCIRVVCRSNALNAWTVHTIAGGIQSGHLDGGCDAAMFNQPVGICRAGDSSLFVADKGNHCIRHIGGWIGKLKYSWVRTISVGDLAPSWRFSKGVEPPFLLPKGLTVLPPRHRWYSPSQHNHHENNNKSAPQHVVVGVCDTGNHLVRVVSLEIEDSTTFDNSNAERQPKYVGVSTTPSATAQVDWQDQDVWLVATPVPQSPPLSHNQATDELERLRQENHRLRLENAAIHETLATAADSIEHLTRLLTGRTALTL</sequence>
<evidence type="ECO:0000256" key="3">
    <source>
        <dbReference type="SAM" id="MobiDB-lite"/>
    </source>
</evidence>
<gene>
    <name evidence="4" type="ORF">H257_11477</name>
</gene>
<evidence type="ECO:0000256" key="1">
    <source>
        <dbReference type="ARBA" id="ARBA00022737"/>
    </source>
</evidence>
<dbReference type="InterPro" id="IPR001258">
    <property type="entry name" value="NHL_repeat"/>
</dbReference>
<evidence type="ECO:0000256" key="2">
    <source>
        <dbReference type="SAM" id="Coils"/>
    </source>
</evidence>
<accession>W4G3C5</accession>
<dbReference type="PANTHER" id="PTHR46388:SF2">
    <property type="entry name" value="NHL REPEAT-CONTAINING PROTEIN 2"/>
    <property type="match status" value="1"/>
</dbReference>
<dbReference type="PANTHER" id="PTHR46388">
    <property type="entry name" value="NHL REPEAT-CONTAINING PROTEIN 2"/>
    <property type="match status" value="1"/>
</dbReference>